<proteinExistence type="predicted"/>
<keyword evidence="2" id="KW-1185">Reference proteome</keyword>
<dbReference type="AlphaFoldDB" id="A0A0L6VBX6"/>
<dbReference type="Proteomes" id="UP000037035">
    <property type="component" value="Unassembled WGS sequence"/>
</dbReference>
<dbReference type="VEuPathDB" id="FungiDB:VP01_2003g2"/>
<gene>
    <name evidence="1" type="ORF">VP01_2003g2</name>
</gene>
<feature type="non-terminal residue" evidence="1">
    <location>
        <position position="56"/>
    </location>
</feature>
<name>A0A0L6VBX6_9BASI</name>
<evidence type="ECO:0000313" key="1">
    <source>
        <dbReference type="EMBL" id="KNZ58057.1"/>
    </source>
</evidence>
<accession>A0A0L6VBX6</accession>
<sequence length="56" mass="6604">MRFKNSLLKSRPPSLNYTNQQITHSEKEITPELVLDHLQLYMNNQQFLALKNSTKT</sequence>
<protein>
    <submittedName>
        <fullName evidence="1">Uncharacterized protein</fullName>
    </submittedName>
</protein>
<reference evidence="1 2" key="1">
    <citation type="submission" date="2015-08" db="EMBL/GenBank/DDBJ databases">
        <title>Next Generation Sequencing and Analysis of the Genome of Puccinia sorghi L Schw, the Causal Agent of Maize Common Rust.</title>
        <authorList>
            <person name="Rochi L."/>
            <person name="Burguener G."/>
            <person name="Darino M."/>
            <person name="Turjanski A."/>
            <person name="Kreff E."/>
            <person name="Dieguez M.J."/>
            <person name="Sacco F."/>
        </authorList>
    </citation>
    <scope>NUCLEOTIDE SEQUENCE [LARGE SCALE GENOMIC DNA]</scope>
    <source>
        <strain evidence="1 2">RO10H11247</strain>
    </source>
</reference>
<evidence type="ECO:0000313" key="2">
    <source>
        <dbReference type="Proteomes" id="UP000037035"/>
    </source>
</evidence>
<comment type="caution">
    <text evidence="1">The sequence shown here is derived from an EMBL/GenBank/DDBJ whole genome shotgun (WGS) entry which is preliminary data.</text>
</comment>
<organism evidence="1 2">
    <name type="scientific">Puccinia sorghi</name>
    <dbReference type="NCBI Taxonomy" id="27349"/>
    <lineage>
        <taxon>Eukaryota</taxon>
        <taxon>Fungi</taxon>
        <taxon>Dikarya</taxon>
        <taxon>Basidiomycota</taxon>
        <taxon>Pucciniomycotina</taxon>
        <taxon>Pucciniomycetes</taxon>
        <taxon>Pucciniales</taxon>
        <taxon>Pucciniaceae</taxon>
        <taxon>Puccinia</taxon>
    </lineage>
</organism>
<dbReference type="EMBL" id="LAVV01006842">
    <property type="protein sequence ID" value="KNZ58057.1"/>
    <property type="molecule type" value="Genomic_DNA"/>
</dbReference>